<dbReference type="PROSITE" id="PS51186">
    <property type="entry name" value="GNAT"/>
    <property type="match status" value="1"/>
</dbReference>
<dbReference type="GeneID" id="90532219"/>
<name>A0ABT1S0W5_9FIRM</name>
<keyword evidence="3" id="KW-1185">Reference proteome</keyword>
<evidence type="ECO:0000259" key="1">
    <source>
        <dbReference type="PROSITE" id="PS51186"/>
    </source>
</evidence>
<dbReference type="Proteomes" id="UP001524473">
    <property type="component" value="Unassembled WGS sequence"/>
</dbReference>
<sequence length="200" mass="22921">METRQLNTQEVWQIYQEKMKQDFPPSELRPYSSMEKLMKSGEYLCFGCFEGDTLAAYAYFVVSEGAALLDYYAVNESMRGQGVGGRFLSELRNFAEKFRAPSLLIEVESVRSAQNSQEAELRERRIRFYEHCGCNMTGICSMLFGVEYSIMVLPMNGTLPSDEEIKTSLEKLYRVIVTPLAPSEAEYGRVCRVYPCELLK</sequence>
<feature type="domain" description="N-acetyltransferase" evidence="1">
    <location>
        <begin position="1"/>
        <end position="156"/>
    </location>
</feature>
<protein>
    <submittedName>
        <fullName evidence="2">GNAT family N-acetyltransferase</fullName>
    </submittedName>
</protein>
<dbReference type="EMBL" id="JANFZH010000026">
    <property type="protein sequence ID" value="MCQ4840571.1"/>
    <property type="molecule type" value="Genomic_DNA"/>
</dbReference>
<dbReference type="InterPro" id="IPR000182">
    <property type="entry name" value="GNAT_dom"/>
</dbReference>
<reference evidence="2 3" key="1">
    <citation type="submission" date="2022-06" db="EMBL/GenBank/DDBJ databases">
        <title>Isolation of gut microbiota from human fecal samples.</title>
        <authorList>
            <person name="Pamer E.G."/>
            <person name="Barat B."/>
            <person name="Waligurski E."/>
            <person name="Medina S."/>
            <person name="Paddock L."/>
            <person name="Mostad J."/>
        </authorList>
    </citation>
    <scope>NUCLEOTIDE SEQUENCE [LARGE SCALE GENOMIC DNA]</scope>
    <source>
        <strain evidence="2 3">DFI.9.73</strain>
    </source>
</reference>
<dbReference type="RefSeq" id="WP_066863332.1">
    <property type="nucleotide sequence ID" value="NZ_CABKVV010000013.1"/>
</dbReference>
<dbReference type="SUPFAM" id="SSF55729">
    <property type="entry name" value="Acyl-CoA N-acyltransferases (Nat)"/>
    <property type="match status" value="1"/>
</dbReference>
<organism evidence="2 3">
    <name type="scientific">Neglectibacter timonensis</name>
    <dbReference type="NCBI Taxonomy" id="1776382"/>
    <lineage>
        <taxon>Bacteria</taxon>
        <taxon>Bacillati</taxon>
        <taxon>Bacillota</taxon>
        <taxon>Clostridia</taxon>
        <taxon>Eubacteriales</taxon>
        <taxon>Oscillospiraceae</taxon>
        <taxon>Neglectibacter</taxon>
    </lineage>
</organism>
<gene>
    <name evidence="2" type="ORF">NE695_11685</name>
</gene>
<evidence type="ECO:0000313" key="3">
    <source>
        <dbReference type="Proteomes" id="UP001524473"/>
    </source>
</evidence>
<accession>A0ABT1S0W5</accession>
<proteinExistence type="predicted"/>
<evidence type="ECO:0000313" key="2">
    <source>
        <dbReference type="EMBL" id="MCQ4840571.1"/>
    </source>
</evidence>
<dbReference type="Gene3D" id="3.40.630.30">
    <property type="match status" value="1"/>
</dbReference>
<dbReference type="CDD" id="cd04301">
    <property type="entry name" value="NAT_SF"/>
    <property type="match status" value="1"/>
</dbReference>
<comment type="caution">
    <text evidence="2">The sequence shown here is derived from an EMBL/GenBank/DDBJ whole genome shotgun (WGS) entry which is preliminary data.</text>
</comment>
<dbReference type="Pfam" id="PF00583">
    <property type="entry name" value="Acetyltransf_1"/>
    <property type="match status" value="1"/>
</dbReference>
<dbReference type="InterPro" id="IPR016181">
    <property type="entry name" value="Acyl_CoA_acyltransferase"/>
</dbReference>